<protein>
    <recommendedName>
        <fullName evidence="2">Amidohydrolase-related domain-containing protein</fullName>
    </recommendedName>
</protein>
<dbReference type="InterPro" id="IPR011059">
    <property type="entry name" value="Metal-dep_hydrolase_composite"/>
</dbReference>
<dbReference type="PANTHER" id="PTHR43668">
    <property type="entry name" value="ALLANTOINASE"/>
    <property type="match status" value="1"/>
</dbReference>
<dbReference type="Gene3D" id="3.20.20.140">
    <property type="entry name" value="Metal-dependent hydrolases"/>
    <property type="match status" value="1"/>
</dbReference>
<dbReference type="InterPro" id="IPR006680">
    <property type="entry name" value="Amidohydro-rel"/>
</dbReference>
<reference evidence="3" key="1">
    <citation type="submission" date="2019-04" db="EMBL/GenBank/DDBJ databases">
        <title>Draft genome sequences of Streptomyces avermitilis MC3.</title>
        <authorList>
            <person name="Komaki H."/>
            <person name="Tamura T."/>
            <person name="Hosoyama A."/>
        </authorList>
    </citation>
    <scope>NUCLEOTIDE SEQUENCE</scope>
    <source>
        <strain evidence="3">MC3</strain>
    </source>
</reference>
<evidence type="ECO:0000256" key="1">
    <source>
        <dbReference type="SAM" id="MobiDB-lite"/>
    </source>
</evidence>
<dbReference type="SUPFAM" id="SSF51556">
    <property type="entry name" value="Metallo-dependent hydrolases"/>
    <property type="match status" value="1"/>
</dbReference>
<sequence length="251" mass="26482">MEGARVSDVELVLRSTRVITPEGTRPAAVAVAAGKITAVLPHDAEVPAGARLEDLGDDVLLPGLVDTHVHVNDPGRTHWEGFWTATRAAAAGGITTLVDMPLNSLPPTTTVGNLRTKRDVAADKAHIDVGFWGGALPDNVKDLRPLHDAGVFGFKAFLSPSGVDEFPELDQERLARSMAEIAGFGGLLIVHAEDPHHLAAAPSGAAPGTPTSSPRARATPRTPLSRTSSRRRSASTRACTCCTCRRATRCR</sequence>
<dbReference type="GO" id="GO:0005737">
    <property type="term" value="C:cytoplasm"/>
    <property type="evidence" value="ECO:0007669"/>
    <property type="project" value="TreeGrafter"/>
</dbReference>
<dbReference type="SUPFAM" id="SSF51338">
    <property type="entry name" value="Composite domain of metallo-dependent hydrolases"/>
    <property type="match status" value="1"/>
</dbReference>
<evidence type="ECO:0000259" key="2">
    <source>
        <dbReference type="Pfam" id="PF01979"/>
    </source>
</evidence>
<dbReference type="AlphaFoldDB" id="A0A499V627"/>
<dbReference type="InterPro" id="IPR032466">
    <property type="entry name" value="Metal_Hydrolase"/>
</dbReference>
<dbReference type="GO" id="GO:0004038">
    <property type="term" value="F:allantoinase activity"/>
    <property type="evidence" value="ECO:0007669"/>
    <property type="project" value="TreeGrafter"/>
</dbReference>
<dbReference type="InterPro" id="IPR050138">
    <property type="entry name" value="DHOase/Allantoinase_Hydrolase"/>
</dbReference>
<dbReference type="PANTHER" id="PTHR43668:SF2">
    <property type="entry name" value="ALLANTOINASE"/>
    <property type="match status" value="1"/>
</dbReference>
<dbReference type="EMBL" id="AP019621">
    <property type="protein sequence ID" value="BBJ49744.1"/>
    <property type="molecule type" value="Genomic_DNA"/>
</dbReference>
<feature type="domain" description="Amidohydrolase-related" evidence="2">
    <location>
        <begin position="59"/>
        <end position="161"/>
    </location>
</feature>
<name>A0A499V627_STRAX</name>
<accession>A0A499V627</accession>
<dbReference type="Pfam" id="PF01979">
    <property type="entry name" value="Amidohydro_1"/>
    <property type="match status" value="1"/>
</dbReference>
<gene>
    <name evidence="3" type="ORF">SAVMC3_23730</name>
</gene>
<organism evidence="3">
    <name type="scientific">Streptomyces avermitilis</name>
    <dbReference type="NCBI Taxonomy" id="33903"/>
    <lineage>
        <taxon>Bacteria</taxon>
        <taxon>Bacillati</taxon>
        <taxon>Actinomycetota</taxon>
        <taxon>Actinomycetes</taxon>
        <taxon>Kitasatosporales</taxon>
        <taxon>Streptomycetaceae</taxon>
        <taxon>Streptomyces</taxon>
    </lineage>
</organism>
<dbReference type="GO" id="GO:0006145">
    <property type="term" value="P:purine nucleobase catabolic process"/>
    <property type="evidence" value="ECO:0007669"/>
    <property type="project" value="TreeGrafter"/>
</dbReference>
<feature type="compositionally biased region" description="Low complexity" evidence="1">
    <location>
        <begin position="199"/>
        <end position="227"/>
    </location>
</feature>
<feature type="region of interest" description="Disordered" evidence="1">
    <location>
        <begin position="199"/>
        <end position="231"/>
    </location>
</feature>
<proteinExistence type="predicted"/>
<evidence type="ECO:0000313" key="3">
    <source>
        <dbReference type="EMBL" id="BBJ49744.1"/>
    </source>
</evidence>